<feature type="transmembrane region" description="Helical" evidence="8">
    <location>
        <begin position="154"/>
        <end position="175"/>
    </location>
</feature>
<feature type="transmembrane region" description="Helical" evidence="8">
    <location>
        <begin position="123"/>
        <end position="142"/>
    </location>
</feature>
<dbReference type="Gene3D" id="1.10.3470.10">
    <property type="entry name" value="ABC transporter involved in vitamin B12 uptake, BtuC"/>
    <property type="match status" value="1"/>
</dbReference>
<protein>
    <submittedName>
        <fullName evidence="9">Iron ABC transporter permease</fullName>
    </submittedName>
</protein>
<comment type="caution">
    <text evidence="9">The sequence shown here is derived from an EMBL/GenBank/DDBJ whole genome shotgun (WGS) entry which is preliminary data.</text>
</comment>
<name>A0ABR9B1C3_9BACL</name>
<evidence type="ECO:0000256" key="1">
    <source>
        <dbReference type="ARBA" id="ARBA00004651"/>
    </source>
</evidence>
<comment type="similarity">
    <text evidence="2">Belongs to the binding-protein-dependent transport system permease family. FecCD subfamily.</text>
</comment>
<evidence type="ECO:0000256" key="7">
    <source>
        <dbReference type="ARBA" id="ARBA00023136"/>
    </source>
</evidence>
<dbReference type="InterPro" id="IPR037294">
    <property type="entry name" value="ABC_BtuC-like"/>
</dbReference>
<feature type="transmembrane region" description="Helical" evidence="8">
    <location>
        <begin position="67"/>
        <end position="86"/>
    </location>
</feature>
<dbReference type="CDD" id="cd06550">
    <property type="entry name" value="TM_ABC_iron-siderophores_like"/>
    <property type="match status" value="1"/>
</dbReference>
<evidence type="ECO:0000256" key="3">
    <source>
        <dbReference type="ARBA" id="ARBA00022448"/>
    </source>
</evidence>
<evidence type="ECO:0000256" key="5">
    <source>
        <dbReference type="ARBA" id="ARBA00022692"/>
    </source>
</evidence>
<dbReference type="PANTHER" id="PTHR30472">
    <property type="entry name" value="FERRIC ENTEROBACTIN TRANSPORT SYSTEM PERMEASE PROTEIN"/>
    <property type="match status" value="1"/>
</dbReference>
<keyword evidence="5 8" id="KW-0812">Transmembrane</keyword>
<keyword evidence="10" id="KW-1185">Reference proteome</keyword>
<feature type="transmembrane region" description="Helical" evidence="8">
    <location>
        <begin position="202"/>
        <end position="224"/>
    </location>
</feature>
<keyword evidence="4" id="KW-1003">Cell membrane</keyword>
<dbReference type="Proteomes" id="UP000634529">
    <property type="component" value="Unassembled WGS sequence"/>
</dbReference>
<dbReference type="RefSeq" id="WP_192025580.1">
    <property type="nucleotide sequence ID" value="NZ_JACYTN010000009.1"/>
</dbReference>
<proteinExistence type="inferred from homology"/>
<evidence type="ECO:0000256" key="6">
    <source>
        <dbReference type="ARBA" id="ARBA00022989"/>
    </source>
</evidence>
<feature type="transmembrane region" description="Helical" evidence="8">
    <location>
        <begin position="98"/>
        <end position="117"/>
    </location>
</feature>
<feature type="transmembrane region" description="Helical" evidence="8">
    <location>
        <begin position="281"/>
        <end position="302"/>
    </location>
</feature>
<dbReference type="PANTHER" id="PTHR30472:SF65">
    <property type="entry name" value="SIDEROPHORE TRANSPORT SYSTEM PERMEASE PROTEIN YFIZ-RELATED"/>
    <property type="match status" value="1"/>
</dbReference>
<organism evidence="9 10">
    <name type="scientific">Paenibacillus arenosi</name>
    <dbReference type="NCBI Taxonomy" id="2774142"/>
    <lineage>
        <taxon>Bacteria</taxon>
        <taxon>Bacillati</taxon>
        <taxon>Bacillota</taxon>
        <taxon>Bacilli</taxon>
        <taxon>Bacillales</taxon>
        <taxon>Paenibacillaceae</taxon>
        <taxon>Paenibacillus</taxon>
    </lineage>
</organism>
<keyword evidence="3" id="KW-0813">Transport</keyword>
<dbReference type="SUPFAM" id="SSF81345">
    <property type="entry name" value="ABC transporter involved in vitamin B12 uptake, BtuC"/>
    <property type="match status" value="1"/>
</dbReference>
<accession>A0ABR9B1C3</accession>
<dbReference type="Pfam" id="PF01032">
    <property type="entry name" value="FecCD"/>
    <property type="match status" value="1"/>
</dbReference>
<reference evidence="9 10" key="1">
    <citation type="submission" date="2020-09" db="EMBL/GenBank/DDBJ databases">
        <title>Paenibacillus sp. CAU 1523 isolated from sand of Haeundae Beach.</title>
        <authorList>
            <person name="Kim W."/>
        </authorList>
    </citation>
    <scope>NUCLEOTIDE SEQUENCE [LARGE SCALE GENOMIC DNA]</scope>
    <source>
        <strain evidence="9 10">CAU 1523</strain>
    </source>
</reference>
<dbReference type="InterPro" id="IPR000522">
    <property type="entry name" value="ABC_transptr_permease_BtuC"/>
</dbReference>
<sequence length="337" mass="35196">MFHLYANVKMKVAGFCLLLLLLAGAFVSSIIFGRTPLTFSTAMQAFLQYDAALIEHVIVITERLPRAVIATVVGASLAVAGALMQALTRNPLASPSTFGINAGAIFFIVIAIVVFSVSSLVQLTWVAFVGAAISAVIVYSLGSMGKDGLTPVKIVLAGTAITALFVSFTQAVLVLDETGLQDVMFWLAGSISGRTLDMLTPVLPYMAVAGVMSLFMGRAINLLITGDDIAKGMGQNTLLVKCMMGAIIVLLAGSSVAVVGAVGFIGLVVPHLSRAFVGNDYRLLIPFSALAGAVLLLSADVIARLLIMPTEIPIGVMTALIGGPFFVYIARKGVTKI</sequence>
<keyword evidence="7 8" id="KW-0472">Membrane</keyword>
<evidence type="ECO:0000313" key="10">
    <source>
        <dbReference type="Proteomes" id="UP000634529"/>
    </source>
</evidence>
<dbReference type="EMBL" id="JACYTN010000009">
    <property type="protein sequence ID" value="MBD8499237.1"/>
    <property type="molecule type" value="Genomic_DNA"/>
</dbReference>
<keyword evidence="6 8" id="KW-1133">Transmembrane helix</keyword>
<evidence type="ECO:0000256" key="2">
    <source>
        <dbReference type="ARBA" id="ARBA00007935"/>
    </source>
</evidence>
<evidence type="ECO:0000256" key="4">
    <source>
        <dbReference type="ARBA" id="ARBA00022475"/>
    </source>
</evidence>
<comment type="subcellular location">
    <subcellularLocation>
        <location evidence="1">Cell membrane</location>
        <topology evidence="1">Multi-pass membrane protein</topology>
    </subcellularLocation>
</comment>
<feature type="transmembrane region" description="Helical" evidence="8">
    <location>
        <begin position="314"/>
        <end position="331"/>
    </location>
</feature>
<gene>
    <name evidence="9" type="ORF">IFO66_13140</name>
</gene>
<feature type="transmembrane region" description="Helical" evidence="8">
    <location>
        <begin position="245"/>
        <end position="269"/>
    </location>
</feature>
<evidence type="ECO:0000256" key="8">
    <source>
        <dbReference type="SAM" id="Phobius"/>
    </source>
</evidence>
<evidence type="ECO:0000313" key="9">
    <source>
        <dbReference type="EMBL" id="MBD8499237.1"/>
    </source>
</evidence>